<keyword evidence="1" id="KW-0732">Signal</keyword>
<dbReference type="Proteomes" id="UP000001191">
    <property type="component" value="Chromosome"/>
</dbReference>
<proteinExistence type="predicted"/>
<evidence type="ECO:0000313" key="2">
    <source>
        <dbReference type="EMBL" id="ACC81947.1"/>
    </source>
</evidence>
<dbReference type="EnsemblBacteria" id="ACC81947">
    <property type="protein sequence ID" value="ACC81947"/>
    <property type="gene ID" value="Npun_F3543"/>
</dbReference>
<sequence>MPKLRLQSFFYSGILLLSTSIPSAAQFQPLLIFNAPPTPVNGNGYDITSDIMADDFSFPQNVTLQTVSFWTTDQNNLSGWDGTLKYYIFADINGKPSSVPLYQANVFNVSVKDTGKKVLQTFTENQFSFTFPTPVKLKGNTKYWLGIHLNNTYVMKHIFWETTDQAFGIPSYSAYQGNLNNWLLNYNSNLAFKINAIPTQERVALRKQSASNSQELLVFSTK</sequence>
<protein>
    <submittedName>
        <fullName evidence="2">Uncharacterized protein</fullName>
    </submittedName>
</protein>
<dbReference type="RefSeq" id="WP_012409920.1">
    <property type="nucleotide sequence ID" value="NC_010628.1"/>
</dbReference>
<dbReference type="OrthoDB" id="507697at2"/>
<organism evidence="2 3">
    <name type="scientific">Nostoc punctiforme (strain ATCC 29133 / PCC 73102)</name>
    <dbReference type="NCBI Taxonomy" id="63737"/>
    <lineage>
        <taxon>Bacteria</taxon>
        <taxon>Bacillati</taxon>
        <taxon>Cyanobacteriota</taxon>
        <taxon>Cyanophyceae</taxon>
        <taxon>Nostocales</taxon>
        <taxon>Nostocaceae</taxon>
        <taxon>Nostoc</taxon>
    </lineage>
</organism>
<evidence type="ECO:0000313" key="3">
    <source>
        <dbReference type="Proteomes" id="UP000001191"/>
    </source>
</evidence>
<name>B2J1U5_NOSP7</name>
<accession>B2J1U5</accession>
<reference evidence="3" key="1">
    <citation type="submission" date="2008-04" db="EMBL/GenBank/DDBJ databases">
        <title>Complete sequence of chromosome of Nostoc punctiforme ATCC 29133.</title>
        <authorList>
            <consortium name="US DOE Joint Genome Institute"/>
            <person name="Copeland A."/>
            <person name="Lucas S."/>
            <person name="Lapidus A."/>
            <person name="Glavina del Rio T."/>
            <person name="Dalin E."/>
            <person name="Tice H."/>
            <person name="Pitluck S."/>
            <person name="Chain P."/>
            <person name="Malfatti S."/>
            <person name="Shin M."/>
            <person name="Vergez L."/>
            <person name="Schmutz J."/>
            <person name="Larimer F."/>
            <person name="Land M."/>
            <person name="Hauser L."/>
            <person name="Kyrpides N."/>
            <person name="Kim E."/>
            <person name="Meeks J.C."/>
            <person name="Elhai J."/>
            <person name="Campbell E.L."/>
            <person name="Thiel T."/>
            <person name="Longmire J."/>
            <person name="Potts M."/>
            <person name="Atlas R."/>
        </authorList>
    </citation>
    <scope>NUCLEOTIDE SEQUENCE [LARGE SCALE GENOMIC DNA]</scope>
    <source>
        <strain evidence="3">ATCC 29133 / PCC 73102</strain>
    </source>
</reference>
<feature type="signal peptide" evidence="1">
    <location>
        <begin position="1"/>
        <end position="25"/>
    </location>
</feature>
<gene>
    <name evidence="2" type="ordered locus">Npun_F3543</name>
</gene>
<evidence type="ECO:0000256" key="1">
    <source>
        <dbReference type="SAM" id="SignalP"/>
    </source>
</evidence>
<dbReference type="KEGG" id="npu:Npun_F3543"/>
<dbReference type="HOGENOM" id="CLU_1244262_0_0_3"/>
<keyword evidence="3" id="KW-1185">Reference proteome</keyword>
<dbReference type="eggNOG" id="ENOG502ZHH3">
    <property type="taxonomic scope" value="Bacteria"/>
</dbReference>
<dbReference type="AlphaFoldDB" id="B2J1U5"/>
<dbReference type="EMBL" id="CP001037">
    <property type="protein sequence ID" value="ACC81947.1"/>
    <property type="molecule type" value="Genomic_DNA"/>
</dbReference>
<reference evidence="2 3" key="2">
    <citation type="journal article" date="2013" name="Plant Physiol.">
        <title>A Nostoc punctiforme Sugar Transporter Necessary to Establish a Cyanobacterium-Plant Symbiosis.</title>
        <authorList>
            <person name="Ekman M."/>
            <person name="Picossi S."/>
            <person name="Campbell E.L."/>
            <person name="Meeks J.C."/>
            <person name="Flores E."/>
        </authorList>
    </citation>
    <scope>NUCLEOTIDE SEQUENCE [LARGE SCALE GENOMIC DNA]</scope>
    <source>
        <strain evidence="3">ATCC 29133 / PCC 73102</strain>
    </source>
</reference>
<feature type="chain" id="PRO_5002779047" evidence="1">
    <location>
        <begin position="26"/>
        <end position="222"/>
    </location>
</feature>